<dbReference type="InterPro" id="IPR032675">
    <property type="entry name" value="LRR_dom_sf"/>
</dbReference>
<evidence type="ECO:0000256" key="3">
    <source>
        <dbReference type="ARBA" id="ARBA00022737"/>
    </source>
</evidence>
<dbReference type="GO" id="GO:0006611">
    <property type="term" value="P:protein export from nucleus"/>
    <property type="evidence" value="ECO:0007669"/>
    <property type="project" value="EnsemblFungi"/>
</dbReference>
<protein>
    <submittedName>
        <fullName evidence="4">Uncharacterized protein</fullName>
    </submittedName>
</protein>
<dbReference type="GO" id="GO:0034399">
    <property type="term" value="C:nuclear periphery"/>
    <property type="evidence" value="ECO:0007669"/>
    <property type="project" value="EnsemblFungi"/>
</dbReference>
<dbReference type="GO" id="GO:0031509">
    <property type="term" value="P:subtelomeric heterochromatin formation"/>
    <property type="evidence" value="ECO:0007669"/>
    <property type="project" value="EnsemblFungi"/>
</dbReference>
<dbReference type="GO" id="GO:0006409">
    <property type="term" value="P:tRNA export from nucleus"/>
    <property type="evidence" value="ECO:0007669"/>
    <property type="project" value="EnsemblFungi"/>
</dbReference>
<dbReference type="Proteomes" id="UP000027002">
    <property type="component" value="Chromosome 2"/>
</dbReference>
<dbReference type="PANTHER" id="PTHR24113">
    <property type="entry name" value="RAN GTPASE-ACTIVATING PROTEIN 1"/>
    <property type="match status" value="1"/>
</dbReference>
<dbReference type="CDD" id="cd00116">
    <property type="entry name" value="LRR_RI"/>
    <property type="match status" value="1"/>
</dbReference>
<dbReference type="GO" id="GO:0000054">
    <property type="term" value="P:ribosomal subunit export from nucleus"/>
    <property type="evidence" value="ECO:0007669"/>
    <property type="project" value="EnsemblFungi"/>
</dbReference>
<dbReference type="OrthoDB" id="184583at2759"/>
<gene>
    <name evidence="5" type="ORF">UV8b_02920</name>
    <name evidence="4" type="ORF">UVI_02020020</name>
</gene>
<dbReference type="Proteomes" id="UP000054053">
    <property type="component" value="Unassembled WGS sequence"/>
</dbReference>
<dbReference type="SUPFAM" id="SSF52047">
    <property type="entry name" value="RNI-like"/>
    <property type="match status" value="1"/>
</dbReference>
<dbReference type="SMART" id="SM00368">
    <property type="entry name" value="LRR_RI"/>
    <property type="match status" value="8"/>
</dbReference>
<evidence type="ECO:0000313" key="7">
    <source>
        <dbReference type="Proteomes" id="UP000054053"/>
    </source>
</evidence>
<evidence type="ECO:0000256" key="2">
    <source>
        <dbReference type="ARBA" id="ARBA00022614"/>
    </source>
</evidence>
<evidence type="ECO:0000313" key="4">
    <source>
        <dbReference type="EMBL" id="GAO18120.1"/>
    </source>
</evidence>
<dbReference type="GeneID" id="66063698"/>
<dbReference type="RefSeq" id="XP_042996352.1">
    <property type="nucleotide sequence ID" value="XM_043140418.1"/>
</dbReference>
<dbReference type="InterPro" id="IPR001611">
    <property type="entry name" value="Leu-rich_rpt"/>
</dbReference>
<keyword evidence="3" id="KW-0677">Repeat</keyword>
<dbReference type="Gene3D" id="3.80.10.10">
    <property type="entry name" value="Ribonuclease Inhibitor"/>
    <property type="match status" value="1"/>
</dbReference>
<evidence type="ECO:0000313" key="5">
    <source>
        <dbReference type="EMBL" id="QUC18679.1"/>
    </source>
</evidence>
<dbReference type="HOGENOM" id="CLU_028747_3_0_1"/>
<dbReference type="KEGG" id="uvi:66063698"/>
<evidence type="ECO:0000256" key="1">
    <source>
        <dbReference type="ARBA" id="ARBA00022468"/>
    </source>
</evidence>
<organism evidence="4 7">
    <name type="scientific">Ustilaginoidea virens</name>
    <name type="common">Rice false smut fungus</name>
    <name type="synonym">Villosiclava virens</name>
    <dbReference type="NCBI Taxonomy" id="1159556"/>
    <lineage>
        <taxon>Eukaryota</taxon>
        <taxon>Fungi</taxon>
        <taxon>Dikarya</taxon>
        <taxon>Ascomycota</taxon>
        <taxon>Pezizomycotina</taxon>
        <taxon>Sordariomycetes</taxon>
        <taxon>Hypocreomycetidae</taxon>
        <taxon>Hypocreales</taxon>
        <taxon>Clavicipitaceae</taxon>
        <taxon>Ustilaginoidea</taxon>
    </lineage>
</organism>
<reference evidence="5" key="3">
    <citation type="submission" date="2020-03" db="EMBL/GenBank/DDBJ databases">
        <title>A mixture of massive structural variations and highly conserved coding sequences in Ustilaginoidea virens genome.</title>
        <authorList>
            <person name="Zhang K."/>
            <person name="Zhao Z."/>
            <person name="Zhang Z."/>
            <person name="Li Y."/>
            <person name="Hsiang T."/>
            <person name="Sun W."/>
        </authorList>
    </citation>
    <scope>NUCLEOTIDE SEQUENCE</scope>
    <source>
        <strain evidence="5">UV-8b</strain>
    </source>
</reference>
<dbReference type="InterPro" id="IPR027038">
    <property type="entry name" value="RanGap"/>
</dbReference>
<dbReference type="GO" id="GO:0031267">
    <property type="term" value="F:small GTPase binding"/>
    <property type="evidence" value="ECO:0007669"/>
    <property type="project" value="EnsemblFungi"/>
</dbReference>
<dbReference type="EMBL" id="CP072754">
    <property type="protein sequence ID" value="QUC18679.1"/>
    <property type="molecule type" value="Genomic_DNA"/>
</dbReference>
<dbReference type="Pfam" id="PF13516">
    <property type="entry name" value="LRR_6"/>
    <property type="match status" value="2"/>
</dbReference>
<reference evidence="7" key="2">
    <citation type="journal article" date="2016" name="Genome Announc.">
        <title>Genome sequence of Ustilaginoidea virens IPU010, a rice pathogenic fungus causing false smut.</title>
        <authorList>
            <person name="Kumagai T."/>
            <person name="Ishii T."/>
            <person name="Terai G."/>
            <person name="Umemura M."/>
            <person name="Machida M."/>
            <person name="Asai K."/>
        </authorList>
    </citation>
    <scope>NUCLEOTIDE SEQUENCE [LARGE SCALE GENOMIC DNA]</scope>
    <source>
        <strain evidence="7">IPU010</strain>
    </source>
</reference>
<dbReference type="PANTHER" id="PTHR24113:SF12">
    <property type="entry name" value="RAN GTPASE-ACTIVATING PROTEIN 1"/>
    <property type="match status" value="1"/>
</dbReference>
<sequence length="421" mass="45998">MAPSTSNKLFTLEGKGLKLDTAADVEPHIKDLRANDVEEVRLLGNTLGVEACKAIGEVLSTKKNLKVANFADIFTGRLLTEIPEALSSLLTSILNHPKLRTINLNDNAFGLNTQAPLVAFLAAHVPLQHLYLNNNGLGPHAGILIADALSELHARKDAARKEGAEVPDLETVICGRNRLENGSMTAWAKAYKLHNKIKEIKMVQNGIRQEGISHLISEGLNHATELRVLDLQDNTFTLKGAKALAKAVTNWAVIQELGIGDSLLSAKGALLLAESLSRGDNQRLEILRLQYNDITAPGVKSLVAAVEEGLPALKRIELNGNKFTEDDESILALRELLEQRKEKLAGDLVNGDEWGVDSLSDLEELDSEEEEYGEEEDEGVTTEELAEKLITEAKEAQEEPVVQLKEKDVDALAEKLEKTKV</sequence>
<dbReference type="GO" id="GO:0048471">
    <property type="term" value="C:perinuclear region of cytoplasm"/>
    <property type="evidence" value="ECO:0007669"/>
    <property type="project" value="TreeGrafter"/>
</dbReference>
<keyword evidence="2" id="KW-0433">Leucine-rich repeat</keyword>
<evidence type="ECO:0000313" key="6">
    <source>
        <dbReference type="Proteomes" id="UP000027002"/>
    </source>
</evidence>
<accession>A0A063BZR1</accession>
<keyword evidence="1" id="KW-0343">GTPase activation</keyword>
<dbReference type="STRING" id="1159556.A0A063BZR1"/>
<dbReference type="GO" id="GO:0005096">
    <property type="term" value="F:GTPase activator activity"/>
    <property type="evidence" value="ECO:0007669"/>
    <property type="project" value="UniProtKB-KW"/>
</dbReference>
<dbReference type="GO" id="GO:0006606">
    <property type="term" value="P:protein import into nucleus"/>
    <property type="evidence" value="ECO:0007669"/>
    <property type="project" value="EnsemblFungi"/>
</dbReference>
<dbReference type="GO" id="GO:0006404">
    <property type="term" value="P:RNA import into nucleus"/>
    <property type="evidence" value="ECO:0007669"/>
    <property type="project" value="EnsemblFungi"/>
</dbReference>
<keyword evidence="6" id="KW-1185">Reference proteome</keyword>
<proteinExistence type="predicted"/>
<name>A0A063BZR1_USTVR</name>
<dbReference type="GO" id="GO:0000781">
    <property type="term" value="C:chromosome, telomeric region"/>
    <property type="evidence" value="ECO:0007669"/>
    <property type="project" value="GOC"/>
</dbReference>
<dbReference type="GO" id="GO:0005829">
    <property type="term" value="C:cytosol"/>
    <property type="evidence" value="ECO:0007669"/>
    <property type="project" value="EnsemblFungi"/>
</dbReference>
<reference evidence="4" key="1">
    <citation type="journal article" date="2016" name="Genome Announc.">
        <title>Genome Sequence of Ustilaginoidea virens IPU010, a Rice Pathogenic Fungus Causing False Smut.</title>
        <authorList>
            <person name="Kumagai T."/>
            <person name="Ishii T."/>
            <person name="Terai G."/>
            <person name="Umemura M."/>
            <person name="Machida M."/>
            <person name="Asai K."/>
        </authorList>
    </citation>
    <scope>NUCLEOTIDE SEQUENCE [LARGE SCALE GENOMIC DNA]</scope>
    <source>
        <strain evidence="4">IPU010</strain>
    </source>
</reference>
<dbReference type="EMBL" id="BBTG02000008">
    <property type="protein sequence ID" value="GAO18120.1"/>
    <property type="molecule type" value="Genomic_DNA"/>
</dbReference>
<dbReference type="AlphaFoldDB" id="A0A063BZR1"/>